<comment type="similarity">
    <text evidence="1">Belongs to the bacterial solute-binding protein 5 family.</text>
</comment>
<evidence type="ECO:0000256" key="1">
    <source>
        <dbReference type="ARBA" id="ARBA00005695"/>
    </source>
</evidence>
<evidence type="ECO:0000256" key="3">
    <source>
        <dbReference type="ARBA" id="ARBA00022729"/>
    </source>
</evidence>
<feature type="domain" description="Solute-binding protein family 5" evidence="5">
    <location>
        <begin position="222"/>
        <end position="533"/>
    </location>
</feature>
<keyword evidence="2" id="KW-0813">Transport</keyword>
<dbReference type="InterPro" id="IPR000914">
    <property type="entry name" value="SBP_5_dom"/>
</dbReference>
<keyword evidence="4" id="KW-0812">Transmembrane</keyword>
<sequence>MATQDCKEATVDFIISEGDPEMEAVADDIATNLAKIGITLNVRSLNDTEYDEAELNGDYNILFTRTWGAPYDPHSYFDSWAVPAHVEYSAIGNLEPPLTNATLLDKIAKVQQELDPQVIQAKWKEILNDVHQQAVFMPLWGTRSPFVVSRRLTGFSPGPQAYTLPLTSVQVVEGSSTVTLSPGVGSLFGTVGPLNPHQYGPNALYAQAWIYEGLVGYGQGGEVVPALATSWKTESNGDGQRVTFQLRENVKFHDGSNWNCSVARLNLDHVLSDTVRQRHQWFGAGKYLSNWECSDSGELVLETSTAFYPLLQELSYIRPLVFASAEAFHNGLDSDADEHNSCEPGGFGAAKWDFLEETITCKGLTDPIGTGPFKYVSRDAHPEEEGKDAKVVFARHDDYWGQKTGIEQLELVHYPDQKAVEEALLSEELDMALGVGPLSAQQVQEIKFYHSDKFDVRHSEVTQHALLVMNTQKSPTDDISVRRSVIHGIDKSTFLEEEFAGLEQAVTQLLPLTAPYCNVDLNPKWSYDPEKARLLNCPAPVESSGISTGAIVGIVAACVVAVGSLVFAMHLIDKEKQGKPVFAPEIEVVEKAEPA</sequence>
<reference evidence="6" key="1">
    <citation type="submission" date="2020-06" db="EMBL/GenBank/DDBJ databases">
        <authorList>
            <consortium name="Plant Systems Biology data submission"/>
        </authorList>
    </citation>
    <scope>NUCLEOTIDE SEQUENCE</scope>
    <source>
        <strain evidence="6">D6</strain>
    </source>
</reference>
<feature type="domain" description="Solute-binding protein family 5" evidence="5">
    <location>
        <begin position="11"/>
        <end position="82"/>
    </location>
</feature>
<dbReference type="InterPro" id="IPR039424">
    <property type="entry name" value="SBP_5"/>
</dbReference>
<dbReference type="PANTHER" id="PTHR30290">
    <property type="entry name" value="PERIPLASMIC BINDING COMPONENT OF ABC TRANSPORTER"/>
    <property type="match status" value="1"/>
</dbReference>
<dbReference type="Pfam" id="PF00496">
    <property type="entry name" value="SBP_bac_5"/>
    <property type="match status" value="2"/>
</dbReference>
<protein>
    <submittedName>
        <fullName evidence="6">Extracellular solute-binding protein, family 5</fullName>
    </submittedName>
</protein>
<keyword evidence="3" id="KW-0732">Signal</keyword>
<keyword evidence="4" id="KW-1133">Transmembrane helix</keyword>
<dbReference type="Gene3D" id="3.40.190.10">
    <property type="entry name" value="Periplasmic binding protein-like II"/>
    <property type="match status" value="1"/>
</dbReference>
<dbReference type="AlphaFoldDB" id="A0A9N8HC45"/>
<keyword evidence="4" id="KW-0472">Membrane</keyword>
<dbReference type="EMBL" id="CAICTM010000303">
    <property type="protein sequence ID" value="CAB9507387.1"/>
    <property type="molecule type" value="Genomic_DNA"/>
</dbReference>
<gene>
    <name evidence="6" type="ORF">SEMRO_304_G112590.1</name>
</gene>
<dbReference type="Proteomes" id="UP001153069">
    <property type="component" value="Unassembled WGS sequence"/>
</dbReference>
<dbReference type="GO" id="GO:1904680">
    <property type="term" value="F:peptide transmembrane transporter activity"/>
    <property type="evidence" value="ECO:0007669"/>
    <property type="project" value="TreeGrafter"/>
</dbReference>
<proteinExistence type="inferred from homology"/>
<evidence type="ECO:0000259" key="5">
    <source>
        <dbReference type="Pfam" id="PF00496"/>
    </source>
</evidence>
<comment type="caution">
    <text evidence="6">The sequence shown here is derived from an EMBL/GenBank/DDBJ whole genome shotgun (WGS) entry which is preliminary data.</text>
</comment>
<dbReference type="Gene3D" id="3.10.105.10">
    <property type="entry name" value="Dipeptide-binding Protein, Domain 3"/>
    <property type="match status" value="2"/>
</dbReference>
<accession>A0A9N8HC45</accession>
<organism evidence="6 7">
    <name type="scientific">Seminavis robusta</name>
    <dbReference type="NCBI Taxonomy" id="568900"/>
    <lineage>
        <taxon>Eukaryota</taxon>
        <taxon>Sar</taxon>
        <taxon>Stramenopiles</taxon>
        <taxon>Ochrophyta</taxon>
        <taxon>Bacillariophyta</taxon>
        <taxon>Bacillariophyceae</taxon>
        <taxon>Bacillariophycidae</taxon>
        <taxon>Naviculales</taxon>
        <taxon>Naviculaceae</taxon>
        <taxon>Seminavis</taxon>
    </lineage>
</organism>
<evidence type="ECO:0000256" key="4">
    <source>
        <dbReference type="SAM" id="Phobius"/>
    </source>
</evidence>
<keyword evidence="7" id="KW-1185">Reference proteome</keyword>
<name>A0A9N8HC45_9STRA</name>
<dbReference type="OrthoDB" id="37683at2759"/>
<evidence type="ECO:0000256" key="2">
    <source>
        <dbReference type="ARBA" id="ARBA00022448"/>
    </source>
</evidence>
<dbReference type="PANTHER" id="PTHR30290:SF9">
    <property type="entry name" value="OLIGOPEPTIDE-BINDING PROTEIN APPA"/>
    <property type="match status" value="1"/>
</dbReference>
<feature type="transmembrane region" description="Helical" evidence="4">
    <location>
        <begin position="550"/>
        <end position="572"/>
    </location>
</feature>
<evidence type="ECO:0000313" key="6">
    <source>
        <dbReference type="EMBL" id="CAB9507387.1"/>
    </source>
</evidence>
<dbReference type="SUPFAM" id="SSF53850">
    <property type="entry name" value="Periplasmic binding protein-like II"/>
    <property type="match status" value="2"/>
</dbReference>
<evidence type="ECO:0000313" key="7">
    <source>
        <dbReference type="Proteomes" id="UP001153069"/>
    </source>
</evidence>
<dbReference type="GO" id="GO:0015833">
    <property type="term" value="P:peptide transport"/>
    <property type="evidence" value="ECO:0007669"/>
    <property type="project" value="TreeGrafter"/>
</dbReference>